<keyword evidence="1 4" id="KW-0597">Phosphoprotein</keyword>
<organism evidence="6 7">
    <name type="scientific">Methylobacterium durans</name>
    <dbReference type="NCBI Taxonomy" id="2202825"/>
    <lineage>
        <taxon>Bacteria</taxon>
        <taxon>Pseudomonadati</taxon>
        <taxon>Pseudomonadota</taxon>
        <taxon>Alphaproteobacteria</taxon>
        <taxon>Hyphomicrobiales</taxon>
        <taxon>Methylobacteriaceae</taxon>
        <taxon>Methylobacterium</taxon>
    </lineage>
</organism>
<evidence type="ECO:0000256" key="4">
    <source>
        <dbReference type="PROSITE-ProRule" id="PRU00169"/>
    </source>
</evidence>
<dbReference type="OrthoDB" id="7979972at2"/>
<keyword evidence="2" id="KW-0805">Transcription regulation</keyword>
<gene>
    <name evidence="6" type="ORF">DK389_12435</name>
</gene>
<dbReference type="Proteomes" id="UP000245926">
    <property type="component" value="Chromosome"/>
</dbReference>
<protein>
    <submittedName>
        <fullName evidence="6">Histidine kinase</fullName>
    </submittedName>
</protein>
<feature type="modified residue" description="4-aspartylphosphate" evidence="4">
    <location>
        <position position="192"/>
    </location>
</feature>
<dbReference type="RefSeq" id="WP_109889958.1">
    <property type="nucleotide sequence ID" value="NZ_CP029550.1"/>
</dbReference>
<feature type="domain" description="Response regulatory" evidence="5">
    <location>
        <begin position="17"/>
        <end position="134"/>
    </location>
</feature>
<dbReference type="GO" id="GO:0016301">
    <property type="term" value="F:kinase activity"/>
    <property type="evidence" value="ECO:0007669"/>
    <property type="project" value="UniProtKB-KW"/>
</dbReference>
<name>A0A2U8W4Z3_9HYPH</name>
<evidence type="ECO:0000256" key="2">
    <source>
        <dbReference type="ARBA" id="ARBA00023015"/>
    </source>
</evidence>
<keyword evidence="6" id="KW-0808">Transferase</keyword>
<dbReference type="PROSITE" id="PS50110">
    <property type="entry name" value="RESPONSE_REGULATORY"/>
    <property type="match status" value="2"/>
</dbReference>
<dbReference type="InterPro" id="IPR050595">
    <property type="entry name" value="Bact_response_regulator"/>
</dbReference>
<dbReference type="Gene3D" id="3.40.50.2300">
    <property type="match status" value="2"/>
</dbReference>
<dbReference type="Pfam" id="PF00072">
    <property type="entry name" value="Response_reg"/>
    <property type="match status" value="1"/>
</dbReference>
<dbReference type="GO" id="GO:0000160">
    <property type="term" value="P:phosphorelay signal transduction system"/>
    <property type="evidence" value="ECO:0007669"/>
    <property type="project" value="InterPro"/>
</dbReference>
<feature type="domain" description="Response regulatory" evidence="5">
    <location>
        <begin position="141"/>
        <end position="257"/>
    </location>
</feature>
<dbReference type="InterPro" id="IPR011006">
    <property type="entry name" value="CheY-like_superfamily"/>
</dbReference>
<evidence type="ECO:0000256" key="1">
    <source>
        <dbReference type="ARBA" id="ARBA00022553"/>
    </source>
</evidence>
<dbReference type="InterPro" id="IPR001789">
    <property type="entry name" value="Sig_transdc_resp-reg_receiver"/>
</dbReference>
<sequence length="290" mass="31039">MPDSHPAPRAPETGTATVLIADADAGRRTSLAAIVRRFDPAATIVEAKSGEDLIDAVLTHRPALGFVGLQLDGLSGPEAVALARKRGATLPCLVLVAARVFPQWQELAQSLNAYEVLKTPLDPEHIENLLRANARRRQPTSVLLASSSEAGRGMIGRVLTRSGFNLAVDETDSGRHALKLLRMGSYALAFIDANLAGLDGLELACQVQPLKLPTQLTLMTSGDPEPIAHAARFFGVSFVLKMPFYARDIDLALHHALGLRRPYLLNAQTAAPAPTALLRVADFVPARRSA</sequence>
<evidence type="ECO:0000259" key="5">
    <source>
        <dbReference type="PROSITE" id="PS50110"/>
    </source>
</evidence>
<comment type="caution">
    <text evidence="4">Lacks conserved residue(s) required for the propagation of feature annotation.</text>
</comment>
<proteinExistence type="predicted"/>
<keyword evidence="6" id="KW-0418">Kinase</keyword>
<dbReference type="SMART" id="SM00448">
    <property type="entry name" value="REC"/>
    <property type="match status" value="2"/>
</dbReference>
<reference evidence="7" key="1">
    <citation type="submission" date="2018-05" db="EMBL/GenBank/DDBJ databases">
        <title>Complete Genome Sequence of Methylobacterium sp. 17SD2-17.</title>
        <authorList>
            <person name="Srinivasan S."/>
        </authorList>
    </citation>
    <scope>NUCLEOTIDE SEQUENCE [LARGE SCALE GENOMIC DNA]</scope>
    <source>
        <strain evidence="7">17SD2-17</strain>
    </source>
</reference>
<evidence type="ECO:0000313" key="6">
    <source>
        <dbReference type="EMBL" id="AWN41183.1"/>
    </source>
</evidence>
<dbReference type="PANTHER" id="PTHR44591:SF3">
    <property type="entry name" value="RESPONSE REGULATORY DOMAIN-CONTAINING PROTEIN"/>
    <property type="match status" value="1"/>
</dbReference>
<evidence type="ECO:0000313" key="7">
    <source>
        <dbReference type="Proteomes" id="UP000245926"/>
    </source>
</evidence>
<dbReference type="CDD" id="cd00156">
    <property type="entry name" value="REC"/>
    <property type="match status" value="1"/>
</dbReference>
<accession>A0A2U8W4Z3</accession>
<evidence type="ECO:0000256" key="3">
    <source>
        <dbReference type="ARBA" id="ARBA00023163"/>
    </source>
</evidence>
<dbReference type="KEGG" id="mets:DK389_12435"/>
<dbReference type="EMBL" id="CP029550">
    <property type="protein sequence ID" value="AWN41183.1"/>
    <property type="molecule type" value="Genomic_DNA"/>
</dbReference>
<dbReference type="AlphaFoldDB" id="A0A2U8W4Z3"/>
<keyword evidence="3" id="KW-0804">Transcription</keyword>
<dbReference type="PANTHER" id="PTHR44591">
    <property type="entry name" value="STRESS RESPONSE REGULATOR PROTEIN 1"/>
    <property type="match status" value="1"/>
</dbReference>
<dbReference type="SUPFAM" id="SSF52172">
    <property type="entry name" value="CheY-like"/>
    <property type="match status" value="2"/>
</dbReference>
<keyword evidence="7" id="KW-1185">Reference proteome</keyword>